<reference evidence="1" key="1">
    <citation type="submission" date="2021-05" db="EMBL/GenBank/DDBJ databases">
        <authorList>
            <person name="Stine C."/>
        </authorList>
    </citation>
    <scope>NUCLEOTIDE SEQUENCE</scope>
    <source>
        <strain evidence="1">TDS0091212</strain>
    </source>
</reference>
<reference evidence="1" key="2">
    <citation type="submission" date="2023-08" db="EMBL/GenBank/DDBJ databases">
        <title>Vibrio cholerae Outbreaks in Tanzania Exemplify Founder Flush: Simultaneous Increases in Population Size and Genetic Diversity.</title>
        <authorList>
            <person name="Debes A.K."/>
            <person name="Mohammed A."/>
            <person name="Maseke I."/>
            <person name="Almeida M."/>
            <person name="Li S."/>
            <person name="Matimba H."/>
            <person name="Joachim A."/>
            <person name="Mizinduko M."/>
            <person name="Nyanga S."/>
            <person name="Kelly M."/>
            <person name="Kachwamba Y."/>
            <person name="Schaffer A.M."/>
            <person name="Nyanga A.S."/>
            <person name="Mghamba J."/>
            <person name="Mosha F.S."/>
            <person name="Sack D.A."/>
            <person name="Stine O.C."/>
        </authorList>
    </citation>
    <scope>NUCLEOTIDE SEQUENCE</scope>
    <source>
        <strain evidence="1">TDS0091212</strain>
    </source>
</reference>
<dbReference type="Proteomes" id="UP001196338">
    <property type="component" value="Unassembled WGS sequence"/>
</dbReference>
<sequence>MTKTGTYFQVFSQFRKVCYSRLHSGLPRVVPTPKAQAELGVKSDLVPTAVEGFQTPSETLRALWPAGEDEARRRLDAFADQQI</sequence>
<evidence type="ECO:0000313" key="1">
    <source>
        <dbReference type="EMBL" id="MBS7675510.1"/>
    </source>
</evidence>
<protein>
    <submittedName>
        <fullName evidence="1">Uncharacterized protein</fullName>
    </submittedName>
</protein>
<dbReference type="SUPFAM" id="SSF52425">
    <property type="entry name" value="Cryptochrome/photolyase, N-terminal domain"/>
    <property type="match status" value="1"/>
</dbReference>
<evidence type="ECO:0000313" key="2">
    <source>
        <dbReference type="Proteomes" id="UP001196338"/>
    </source>
</evidence>
<feature type="non-terminal residue" evidence="1">
    <location>
        <position position="83"/>
    </location>
</feature>
<name>A0AAW4L2H9_VIBCL</name>
<accession>A0AAW4L2H9</accession>
<dbReference type="Gene3D" id="3.40.50.620">
    <property type="entry name" value="HUPs"/>
    <property type="match status" value="1"/>
</dbReference>
<comment type="caution">
    <text evidence="1">The sequence shown here is derived from an EMBL/GenBank/DDBJ whole genome shotgun (WGS) entry which is preliminary data.</text>
</comment>
<gene>
    <name evidence="1" type="ORF">KIN13_19055</name>
</gene>
<dbReference type="InterPro" id="IPR014729">
    <property type="entry name" value="Rossmann-like_a/b/a_fold"/>
</dbReference>
<dbReference type="AlphaFoldDB" id="A0AAW4L2H9"/>
<organism evidence="1 2">
    <name type="scientific">Vibrio cholerae</name>
    <dbReference type="NCBI Taxonomy" id="666"/>
    <lineage>
        <taxon>Bacteria</taxon>
        <taxon>Pseudomonadati</taxon>
        <taxon>Pseudomonadota</taxon>
        <taxon>Gammaproteobacteria</taxon>
        <taxon>Vibrionales</taxon>
        <taxon>Vibrionaceae</taxon>
        <taxon>Vibrio</taxon>
    </lineage>
</organism>
<dbReference type="InterPro" id="IPR036155">
    <property type="entry name" value="Crypto/Photolyase_N_sf"/>
</dbReference>
<dbReference type="Gene3D" id="1.25.40.80">
    <property type="match status" value="1"/>
</dbReference>
<dbReference type="EMBL" id="JAHBND010000862">
    <property type="protein sequence ID" value="MBS7675510.1"/>
    <property type="molecule type" value="Genomic_DNA"/>
</dbReference>
<proteinExistence type="predicted"/>